<dbReference type="Pfam" id="PF19838">
    <property type="entry name" value="LptD_2"/>
    <property type="match status" value="1"/>
</dbReference>
<dbReference type="PANTHER" id="PTHR30189">
    <property type="entry name" value="LPS-ASSEMBLY PROTEIN"/>
    <property type="match status" value="1"/>
</dbReference>
<dbReference type="InterPro" id="IPR045659">
    <property type="entry name" value="LptD_2"/>
</dbReference>
<evidence type="ECO:0000256" key="1">
    <source>
        <dbReference type="SAM" id="MobiDB-lite"/>
    </source>
</evidence>
<dbReference type="PANTHER" id="PTHR30189:SF1">
    <property type="entry name" value="LPS-ASSEMBLY PROTEIN LPTD"/>
    <property type="match status" value="1"/>
</dbReference>
<evidence type="ECO:0000313" key="3">
    <source>
        <dbReference type="EMBL" id="SHH89182.1"/>
    </source>
</evidence>
<dbReference type="EMBL" id="FQXQ01000006">
    <property type="protein sequence ID" value="SHH89182.1"/>
    <property type="molecule type" value="Genomic_DNA"/>
</dbReference>
<sequence length="894" mass="100408">MCLSGLSTKAQDKTTDTDIITQAKDSIVQNDNIAAIKNDSITIIQNDSIPNIANDSIALPKKKEAIEYIIEHSSQSTEGYILEDVPNKKVEIYNEAHVVYGDNDITAGLILIDYNTNIVQAKGIPDEKGKYSQLPVFKTTGNETTQDSLIFNYKTKKAIIYGLETEQNGINTLGQKTKRVNDSTIFVRNIIFTTSDPRHPDYYLKTTKAKVVPGKKIITGPTNLVIADVPTPAIFPFAYFPLTKNRTSGIIFPTYGESFNQGFFLQNGGYYLALNDYFDLKLTADIYSNSSWGFNASSSYRVKYKFSGNFSFNYDNLISGIEGFSSYSVAKNFNLRWSHSQDSKASPNSRFSASVNLGSSQYFRQSVNETNNGLGLTNTLSSSVSYYQDFVGTPFNMSISANHRQNTNTKDVYLTLPSLQLNMDRQYPFAPKNGAKKNAFQKIGLTYSLKADNQVTTTEDEFFSSKMFDKAKNGAQHNVSLSTNMKLLKYFSLSPSMSYREVWYLDKIHKEYDPVANKVVTDTISGFNAFRDYSASTSISTTIYGMFKFKNSNLKAIRHTMRPSVSYSYRPDFGFYYEEVQENADATSFQTYSRFENGIYGGPSRGVSNSLGFSLANTLEGKVANKDDLEGEDKKITILNSLNLSTSYNFTADSFKLSPLNVTAGTTILKKMNLNFGTSLDPYALKQNSTTGKLQRVDALSYLNGGPLLRMTRANFTTGYSFSNKDFEKKKEGVNTEEEEEPTAYDQDLFGADQQNTNDFSVTPEDEENTQKQKEETTDLPQYISSMPWNIRFSFSTNYTNSLGEKKISSASLMFSGDVELSPGWKVGASSGYDFINGGITYTNLRFTRDLRSWSMNFNWVPIGNYSSYYFFIGVKSSVLSDLKWDKRNVNRDF</sequence>
<protein>
    <submittedName>
        <fullName evidence="3">LPS assembly outer membrane protein LptD (Organic solvent tolerance protein OstA)</fullName>
    </submittedName>
</protein>
<dbReference type="AlphaFoldDB" id="A0A1M5WP72"/>
<feature type="region of interest" description="Disordered" evidence="1">
    <location>
        <begin position="727"/>
        <end position="779"/>
    </location>
</feature>
<dbReference type="GO" id="GO:1990351">
    <property type="term" value="C:transporter complex"/>
    <property type="evidence" value="ECO:0007669"/>
    <property type="project" value="TreeGrafter"/>
</dbReference>
<name>A0A1M5WP72_9FLAO</name>
<dbReference type="Proteomes" id="UP000184109">
    <property type="component" value="Unassembled WGS sequence"/>
</dbReference>
<dbReference type="GO" id="GO:0009279">
    <property type="term" value="C:cell outer membrane"/>
    <property type="evidence" value="ECO:0007669"/>
    <property type="project" value="TreeGrafter"/>
</dbReference>
<keyword evidence="4" id="KW-1185">Reference proteome</keyword>
<accession>A0A1M5WP72</accession>
<proteinExistence type="predicted"/>
<dbReference type="RefSeq" id="WP_234950302.1">
    <property type="nucleotide sequence ID" value="NZ_FQXQ01000006.1"/>
</dbReference>
<organism evidence="3 4">
    <name type="scientific">Wenyingzhuangia marina</name>
    <dbReference type="NCBI Taxonomy" id="1195760"/>
    <lineage>
        <taxon>Bacteria</taxon>
        <taxon>Pseudomonadati</taxon>
        <taxon>Bacteroidota</taxon>
        <taxon>Flavobacteriia</taxon>
        <taxon>Flavobacteriales</taxon>
        <taxon>Flavobacteriaceae</taxon>
        <taxon>Wenyingzhuangia</taxon>
    </lineage>
</organism>
<evidence type="ECO:0000259" key="2">
    <source>
        <dbReference type="Pfam" id="PF19838"/>
    </source>
</evidence>
<dbReference type="InterPro" id="IPR050218">
    <property type="entry name" value="LptD"/>
</dbReference>
<feature type="domain" description="LPS-assembly protein LptD central" evidence="2">
    <location>
        <begin position="217"/>
        <end position="683"/>
    </location>
</feature>
<gene>
    <name evidence="3" type="ORF">SAMN05444281_2542</name>
</gene>
<evidence type="ECO:0000313" key="4">
    <source>
        <dbReference type="Proteomes" id="UP000184109"/>
    </source>
</evidence>
<reference evidence="4" key="1">
    <citation type="submission" date="2016-11" db="EMBL/GenBank/DDBJ databases">
        <authorList>
            <person name="Varghese N."/>
            <person name="Submissions S."/>
        </authorList>
    </citation>
    <scope>NUCLEOTIDE SEQUENCE [LARGE SCALE GENOMIC DNA]</scope>
    <source>
        <strain evidence="4">DSM 100572</strain>
    </source>
</reference>
<dbReference type="STRING" id="1195760.SAMN05444281_2542"/>